<dbReference type="HOGENOM" id="CLU_1893097_0_0_10"/>
<proteinExistence type="predicted"/>
<gene>
    <name evidence="1" type="ordered locus">FCOL_12110</name>
</gene>
<organism evidence="1 2">
    <name type="scientific">Flavobacterium columnare (strain ATCC 49512 / CIP 103533 / TG 44/87)</name>
    <dbReference type="NCBI Taxonomy" id="1041826"/>
    <lineage>
        <taxon>Bacteria</taxon>
        <taxon>Pseudomonadati</taxon>
        <taxon>Bacteroidota</taxon>
        <taxon>Flavobacteriia</taxon>
        <taxon>Flavobacteriales</taxon>
        <taxon>Flavobacteriaceae</taxon>
        <taxon>Flavobacterium</taxon>
    </lineage>
</organism>
<dbReference type="EMBL" id="CP003222">
    <property type="protein sequence ID" value="AEW87223.1"/>
    <property type="molecule type" value="Genomic_DNA"/>
</dbReference>
<keyword evidence="2" id="KW-1185">Reference proteome</keyword>
<dbReference type="GeneID" id="60757408"/>
<accession>G8X8Z0</accession>
<dbReference type="AlphaFoldDB" id="G8X8Z0"/>
<protein>
    <submittedName>
        <fullName evidence="1">Uncharacterized protein</fullName>
    </submittedName>
</protein>
<evidence type="ECO:0000313" key="1">
    <source>
        <dbReference type="EMBL" id="AEW87223.1"/>
    </source>
</evidence>
<reference evidence="1 2" key="1">
    <citation type="journal article" date="2012" name="J. Bacteriol.">
        <title>Genome Sequence of the Fish Pathogen Flavobacterium columnare ATCC 49512.</title>
        <authorList>
            <person name="Tekedar H.C."/>
            <person name="Karsi A."/>
            <person name="Gillaspy A.F."/>
            <person name="Dyer D.W."/>
            <person name="Benton N.R."/>
            <person name="Zaitshik J."/>
            <person name="Vamenta S."/>
            <person name="Banes M.M."/>
            <person name="Gulsoy N."/>
            <person name="Aboko-Cole M."/>
            <person name="Waldbieser G.C."/>
            <person name="Lawrence M.L."/>
        </authorList>
    </citation>
    <scope>NUCLEOTIDE SEQUENCE [LARGE SCALE GENOMIC DNA]</scope>
    <source>
        <strain evidence="2">ATCC 49512 / CIP 103533 / TG 44/87</strain>
    </source>
</reference>
<evidence type="ECO:0000313" key="2">
    <source>
        <dbReference type="Proteomes" id="UP000005638"/>
    </source>
</evidence>
<dbReference type="KEGG" id="fco:FCOL_12110"/>
<dbReference type="PROSITE" id="PS51257">
    <property type="entry name" value="PROKAR_LIPOPROTEIN"/>
    <property type="match status" value="1"/>
</dbReference>
<dbReference type="STRING" id="1041826.FCOL_12110"/>
<name>G8X8Z0_FLACA</name>
<dbReference type="RefSeq" id="WP_014166486.1">
    <property type="nucleotide sequence ID" value="NC_016510.2"/>
</dbReference>
<sequence length="134" mass="15007">MKKIILSAVLISVFVSCKKESESKGQENAVTQEKIDQYNNDEIEMMENTDTVSYVSADGKRNLKVVFVSESKDGKNFVDIQLKEGDAYERLGEIQEEKGNPAYSNGKNISWITKETGGKGTLTENDKKTEFVIN</sequence>
<dbReference type="Proteomes" id="UP000005638">
    <property type="component" value="Chromosome"/>
</dbReference>